<dbReference type="Gene3D" id="3.30.70.270">
    <property type="match status" value="1"/>
</dbReference>
<dbReference type="CDD" id="cd01949">
    <property type="entry name" value="GGDEF"/>
    <property type="match status" value="1"/>
</dbReference>
<dbReference type="FunFam" id="3.30.70.270:FF:000001">
    <property type="entry name" value="Diguanylate cyclase domain protein"/>
    <property type="match status" value="1"/>
</dbReference>
<dbReference type="PANTHER" id="PTHR45138">
    <property type="entry name" value="REGULATORY COMPONENTS OF SENSORY TRANSDUCTION SYSTEM"/>
    <property type="match status" value="1"/>
</dbReference>
<evidence type="ECO:0000313" key="6">
    <source>
        <dbReference type="Proteomes" id="UP000252479"/>
    </source>
</evidence>
<dbReference type="RefSeq" id="WP_086961661.1">
    <property type="nucleotide sequence ID" value="NZ_AP018680.1"/>
</dbReference>
<evidence type="ECO:0000256" key="3">
    <source>
        <dbReference type="ARBA" id="ARBA00034247"/>
    </source>
</evidence>
<dbReference type="InterPro" id="IPR029787">
    <property type="entry name" value="Nucleotide_cyclase"/>
</dbReference>
<dbReference type="EMBL" id="QPGL01000001">
    <property type="protein sequence ID" value="RCS73824.1"/>
    <property type="molecule type" value="Genomic_DNA"/>
</dbReference>
<protein>
    <recommendedName>
        <fullName evidence="2">diguanylate cyclase</fullName>
        <ecNumber evidence="2">2.7.7.65</ecNumber>
    </recommendedName>
</protein>
<comment type="caution">
    <text evidence="5">The sequence shown here is derived from an EMBL/GenBank/DDBJ whole genome shotgun (WGS) entry which is preliminary data.</text>
</comment>
<dbReference type="SMART" id="SM00267">
    <property type="entry name" value="GGDEF"/>
    <property type="match status" value="1"/>
</dbReference>
<dbReference type="InterPro" id="IPR043128">
    <property type="entry name" value="Rev_trsase/Diguanyl_cyclase"/>
</dbReference>
<evidence type="ECO:0000256" key="1">
    <source>
        <dbReference type="ARBA" id="ARBA00001946"/>
    </source>
</evidence>
<dbReference type="PROSITE" id="PS50887">
    <property type="entry name" value="GGDEF"/>
    <property type="match status" value="1"/>
</dbReference>
<organism evidence="5 6">
    <name type="scientific">Vibrio casei</name>
    <dbReference type="NCBI Taxonomy" id="673372"/>
    <lineage>
        <taxon>Bacteria</taxon>
        <taxon>Pseudomonadati</taxon>
        <taxon>Pseudomonadota</taxon>
        <taxon>Gammaproteobacteria</taxon>
        <taxon>Vibrionales</taxon>
        <taxon>Vibrionaceae</taxon>
        <taxon>Vibrio</taxon>
    </lineage>
</organism>
<dbReference type="EC" id="2.7.7.65" evidence="2"/>
<dbReference type="AlphaFoldDB" id="A0A368LPJ4"/>
<evidence type="ECO:0000256" key="2">
    <source>
        <dbReference type="ARBA" id="ARBA00012528"/>
    </source>
</evidence>
<reference evidence="5 6" key="1">
    <citation type="journal article" date="2017" name="Elife">
        <title>Extensive horizontal gene transfer in cheese-associated bacteria.</title>
        <authorList>
            <person name="Bonham K.S."/>
            <person name="Wolfe B.E."/>
            <person name="Dutton R.J."/>
        </authorList>
    </citation>
    <scope>NUCLEOTIDE SEQUENCE [LARGE SCALE GENOMIC DNA]</scope>
    <source>
        <strain evidence="5 6">JB196</strain>
    </source>
</reference>
<comment type="cofactor">
    <cofactor evidence="1">
        <name>Mg(2+)</name>
        <dbReference type="ChEBI" id="CHEBI:18420"/>
    </cofactor>
</comment>
<dbReference type="InterPro" id="IPR000014">
    <property type="entry name" value="PAS"/>
</dbReference>
<sequence length="293" mass="33121">MNEFKNILDMHPNPCVVHVHFKPLYANDAFASFSGLGCVEEILKMKSLMVLINPEEREDAIARYQQALVDDKTPAKVIAHTDLTGNPVLVEITDKPVIWQGQQALCTFISIVTDTIKKQQDLKQLSEQDPLTLIHNRRYIHNVLNDLRKNKNTESYLQAIIDIDYFKQINDQYGHLAGDKVLQQLTQILKHFTQPGDHLARLGGEEFILLIQSNSQDLVMARLEDIRSTIEKNNFTIICNDTGDNTPVHCTVSIGVSAINLDKNVDLSYGQSDKALYIAKQQGRNRIISLNSV</sequence>
<dbReference type="NCBIfam" id="TIGR00254">
    <property type="entry name" value="GGDEF"/>
    <property type="match status" value="1"/>
</dbReference>
<dbReference type="Pfam" id="PF00990">
    <property type="entry name" value="GGDEF"/>
    <property type="match status" value="1"/>
</dbReference>
<dbReference type="InterPro" id="IPR000160">
    <property type="entry name" value="GGDEF_dom"/>
</dbReference>
<dbReference type="InterPro" id="IPR035965">
    <property type="entry name" value="PAS-like_dom_sf"/>
</dbReference>
<dbReference type="NCBIfam" id="TIGR00229">
    <property type="entry name" value="sensory_box"/>
    <property type="match status" value="1"/>
</dbReference>
<accession>A0A368LPJ4</accession>
<dbReference type="InterPro" id="IPR050469">
    <property type="entry name" value="Diguanylate_Cyclase"/>
</dbReference>
<gene>
    <name evidence="5" type="ORF">CIK83_09575</name>
</gene>
<name>A0A368LPJ4_9VIBR</name>
<keyword evidence="6" id="KW-1185">Reference proteome</keyword>
<dbReference type="SUPFAM" id="SSF55073">
    <property type="entry name" value="Nucleotide cyclase"/>
    <property type="match status" value="1"/>
</dbReference>
<dbReference type="GO" id="GO:0005886">
    <property type="term" value="C:plasma membrane"/>
    <property type="evidence" value="ECO:0007669"/>
    <property type="project" value="TreeGrafter"/>
</dbReference>
<evidence type="ECO:0000259" key="4">
    <source>
        <dbReference type="PROSITE" id="PS50887"/>
    </source>
</evidence>
<dbReference type="SUPFAM" id="SSF55785">
    <property type="entry name" value="PYP-like sensor domain (PAS domain)"/>
    <property type="match status" value="1"/>
</dbReference>
<dbReference type="GeneID" id="303189173"/>
<evidence type="ECO:0000313" key="5">
    <source>
        <dbReference type="EMBL" id="RCS73824.1"/>
    </source>
</evidence>
<comment type="catalytic activity">
    <reaction evidence="3">
        <text>2 GTP = 3',3'-c-di-GMP + 2 diphosphate</text>
        <dbReference type="Rhea" id="RHEA:24898"/>
        <dbReference type="ChEBI" id="CHEBI:33019"/>
        <dbReference type="ChEBI" id="CHEBI:37565"/>
        <dbReference type="ChEBI" id="CHEBI:58805"/>
        <dbReference type="EC" id="2.7.7.65"/>
    </reaction>
</comment>
<dbReference type="Proteomes" id="UP000252479">
    <property type="component" value="Unassembled WGS sequence"/>
</dbReference>
<dbReference type="GO" id="GO:0052621">
    <property type="term" value="F:diguanylate cyclase activity"/>
    <property type="evidence" value="ECO:0007669"/>
    <property type="project" value="UniProtKB-EC"/>
</dbReference>
<dbReference type="GO" id="GO:1902201">
    <property type="term" value="P:negative regulation of bacterial-type flagellum-dependent cell motility"/>
    <property type="evidence" value="ECO:0007669"/>
    <property type="project" value="TreeGrafter"/>
</dbReference>
<dbReference type="Gene3D" id="3.30.450.20">
    <property type="entry name" value="PAS domain"/>
    <property type="match status" value="1"/>
</dbReference>
<dbReference type="Pfam" id="PF13426">
    <property type="entry name" value="PAS_9"/>
    <property type="match status" value="1"/>
</dbReference>
<proteinExistence type="predicted"/>
<dbReference type="GO" id="GO:0043709">
    <property type="term" value="P:cell adhesion involved in single-species biofilm formation"/>
    <property type="evidence" value="ECO:0007669"/>
    <property type="project" value="TreeGrafter"/>
</dbReference>
<dbReference type="PANTHER" id="PTHR45138:SF9">
    <property type="entry name" value="DIGUANYLATE CYCLASE DGCM-RELATED"/>
    <property type="match status" value="1"/>
</dbReference>
<feature type="domain" description="GGDEF" evidence="4">
    <location>
        <begin position="154"/>
        <end position="292"/>
    </location>
</feature>
<dbReference type="OrthoDB" id="5800589at2"/>